<keyword evidence="2" id="KW-0479">Metal-binding</keyword>
<feature type="domain" description="RING-type" evidence="4">
    <location>
        <begin position="214"/>
        <end position="262"/>
    </location>
</feature>
<feature type="region of interest" description="Disordered" evidence="3">
    <location>
        <begin position="1"/>
        <end position="32"/>
    </location>
</feature>
<gene>
    <name evidence="5" type="ORF">SMAR0320_LOCUS23690</name>
</gene>
<accession>A0A7S2Q3T7</accession>
<name>A0A7S2Q3T7_9STRA</name>
<dbReference type="EMBL" id="HBGZ01033093">
    <property type="protein sequence ID" value="CAD9631992.1"/>
    <property type="molecule type" value="Transcribed_RNA"/>
</dbReference>
<dbReference type="GO" id="GO:0008270">
    <property type="term" value="F:zinc ion binding"/>
    <property type="evidence" value="ECO:0007669"/>
    <property type="project" value="UniProtKB-KW"/>
</dbReference>
<evidence type="ECO:0000256" key="3">
    <source>
        <dbReference type="SAM" id="MobiDB-lite"/>
    </source>
</evidence>
<dbReference type="InterPro" id="IPR001841">
    <property type="entry name" value="Znf_RING"/>
</dbReference>
<dbReference type="PROSITE" id="PS50089">
    <property type="entry name" value="ZF_RING_2"/>
    <property type="match status" value="1"/>
</dbReference>
<dbReference type="Gene3D" id="1.25.40.10">
    <property type="entry name" value="Tetratricopeptide repeat domain"/>
    <property type="match status" value="1"/>
</dbReference>
<dbReference type="PANTHER" id="PTHR11102:SF160">
    <property type="entry name" value="ERAD-ASSOCIATED E3 UBIQUITIN-PROTEIN LIGASE COMPONENT HRD3"/>
    <property type="match status" value="1"/>
</dbReference>
<keyword evidence="2" id="KW-0863">Zinc-finger</keyword>
<organism evidence="5">
    <name type="scientific">Skeletonema marinoi</name>
    <dbReference type="NCBI Taxonomy" id="267567"/>
    <lineage>
        <taxon>Eukaryota</taxon>
        <taxon>Sar</taxon>
        <taxon>Stramenopiles</taxon>
        <taxon>Ochrophyta</taxon>
        <taxon>Bacillariophyta</taxon>
        <taxon>Coscinodiscophyceae</taxon>
        <taxon>Thalassiosirophycidae</taxon>
        <taxon>Thalassiosirales</taxon>
        <taxon>Skeletonemataceae</taxon>
        <taxon>Skeletonema</taxon>
        <taxon>Skeletonema marinoi-dohrnii complex</taxon>
    </lineage>
</organism>
<feature type="region of interest" description="Disordered" evidence="3">
    <location>
        <begin position="419"/>
        <end position="443"/>
    </location>
</feature>
<keyword evidence="2" id="KW-0862">Zinc</keyword>
<evidence type="ECO:0000313" key="5">
    <source>
        <dbReference type="EMBL" id="CAD9631992.1"/>
    </source>
</evidence>
<sequence>MGRKSNRGKSKRGGKQRSPGTNTAEAVSPPLNTMQLLENGMAVLRGGKKLEQALELKAQRDEFEEELKSLSQKDLEEVDEVHLKLSHLLNATTTLQMAQCGLVEEEKHSSIVYAEEHADVLFDDGGAKFFTMWKEAAGKAALEQERRTEMERAIKDGDIDGQMLVLKDLMETMDVAQNDSRIEQGLPPIQFESHFHNTKLDDELFQPCPPKPDCPICFLPMPSRDQCCYQPCCGKCLCDGCIFAHRDAKNDLGMENSCPFCRDPVANTEEERFKKTEKRLKHGDREAFYMLGAGYYNGAGTLSLKQNRKKGLELMNKAAELGLEMAHHSLGMAYAYGDEGEKNEKKALYHFRLAAIGGLLEARHILGQSWLQRDPNMAYKHFLIAAEAGYDESLKEVKTGYAEGHVKKDLFEKALRAHKAAKDEVKSEPRDKAAEWYRRHGPS</sequence>
<dbReference type="Pfam" id="PF08238">
    <property type="entry name" value="Sel1"/>
    <property type="match status" value="3"/>
</dbReference>
<dbReference type="PANTHER" id="PTHR11102">
    <property type="entry name" value="SEL-1-LIKE PROTEIN"/>
    <property type="match status" value="1"/>
</dbReference>
<reference evidence="5" key="1">
    <citation type="submission" date="2021-01" db="EMBL/GenBank/DDBJ databases">
        <authorList>
            <person name="Corre E."/>
            <person name="Pelletier E."/>
            <person name="Niang G."/>
            <person name="Scheremetjew M."/>
            <person name="Finn R."/>
            <person name="Kale V."/>
            <person name="Holt S."/>
            <person name="Cochrane G."/>
            <person name="Meng A."/>
            <person name="Brown T."/>
            <person name="Cohen L."/>
        </authorList>
    </citation>
    <scope>NUCLEOTIDE SEQUENCE</scope>
    <source>
        <strain evidence="5">SM1012Den-03</strain>
    </source>
</reference>
<evidence type="ECO:0000256" key="1">
    <source>
        <dbReference type="ARBA" id="ARBA00038101"/>
    </source>
</evidence>
<feature type="compositionally biased region" description="Basic residues" evidence="3">
    <location>
        <begin position="1"/>
        <end position="15"/>
    </location>
</feature>
<dbReference type="InterPro" id="IPR006597">
    <property type="entry name" value="Sel1-like"/>
</dbReference>
<proteinExistence type="inferred from homology"/>
<feature type="compositionally biased region" description="Polar residues" evidence="3">
    <location>
        <begin position="19"/>
        <end position="32"/>
    </location>
</feature>
<evidence type="ECO:0000256" key="2">
    <source>
        <dbReference type="PROSITE-ProRule" id="PRU00175"/>
    </source>
</evidence>
<dbReference type="InterPro" id="IPR050767">
    <property type="entry name" value="Sel1_AlgK"/>
</dbReference>
<dbReference type="SMART" id="SM00671">
    <property type="entry name" value="SEL1"/>
    <property type="match status" value="3"/>
</dbReference>
<dbReference type="AlphaFoldDB" id="A0A7S2Q3T7"/>
<comment type="similarity">
    <text evidence="1">Belongs to the sel-1 family.</text>
</comment>
<protein>
    <recommendedName>
        <fullName evidence="4">RING-type domain-containing protein</fullName>
    </recommendedName>
</protein>
<evidence type="ECO:0000259" key="4">
    <source>
        <dbReference type="PROSITE" id="PS50089"/>
    </source>
</evidence>
<dbReference type="SUPFAM" id="SSF81901">
    <property type="entry name" value="HCP-like"/>
    <property type="match status" value="1"/>
</dbReference>
<dbReference type="InterPro" id="IPR011990">
    <property type="entry name" value="TPR-like_helical_dom_sf"/>
</dbReference>